<dbReference type="InterPro" id="IPR022092">
    <property type="entry name" value="TMF_DNA-bd"/>
</dbReference>
<dbReference type="GO" id="GO:0005783">
    <property type="term" value="C:endoplasmic reticulum"/>
    <property type="evidence" value="ECO:0007669"/>
    <property type="project" value="TreeGrafter"/>
</dbReference>
<sequence length="213" mass="24721">MSEVEGLRARVNKLQSVLDARERKVFLLSKEMAEMADSNAALQSALQKSEQQRIKDNQDTSRLTQEFTHRLARLETKLLDTCKERDSLKAKLEAVQQEAVSKVSISQMDVLLKEKDEQIAELMSEGEKLSKQHLQQSTIIKKLRTKEKEMENLIKTHKERLEEQSKELDRLRRSLSAKDEQEKKHIDTIRHLTSSTQKLEREATALQVRQCNV</sequence>
<dbReference type="GO" id="GO:0005794">
    <property type="term" value="C:Golgi apparatus"/>
    <property type="evidence" value="ECO:0007669"/>
    <property type="project" value="TreeGrafter"/>
</dbReference>
<evidence type="ECO:0000313" key="2">
    <source>
        <dbReference type="EMBL" id="NIE48098.1"/>
    </source>
</evidence>
<dbReference type="AlphaFoldDB" id="A0A6G5ABX2"/>
<keyword evidence="1" id="KW-0175">Coiled coil</keyword>
<dbReference type="OrthoDB" id="6424857at2759"/>
<reference evidence="2" key="1">
    <citation type="submission" date="2020-03" db="EMBL/GenBank/DDBJ databases">
        <title>A transcriptome and proteome of the tick Rhipicephalus microplus shaped by the genetic composition of its hosts and developmental stage.</title>
        <authorList>
            <person name="Garcia G.R."/>
            <person name="Ribeiro J.M.C."/>
            <person name="Maruyama S.R."/>
            <person name="Gardinasse L.G."/>
            <person name="Nelson K."/>
            <person name="Ferreira B.R."/>
            <person name="Andrade T.G."/>
            <person name="Santos I.K.F.M."/>
        </authorList>
    </citation>
    <scope>NUCLEOTIDE SEQUENCE</scope>
    <source>
        <strain evidence="2">NSGR</strain>
        <tissue evidence="2">Salivary glands</tissue>
    </source>
</reference>
<dbReference type="InterPro" id="IPR052602">
    <property type="entry name" value="Growth_transcription_reg"/>
</dbReference>
<dbReference type="Pfam" id="PF12329">
    <property type="entry name" value="TMF_DNA_bd"/>
    <property type="match status" value="1"/>
</dbReference>
<evidence type="ECO:0000256" key="1">
    <source>
        <dbReference type="SAM" id="Coils"/>
    </source>
</evidence>
<protein>
    <submittedName>
        <fullName evidence="2">Uncharacterized protein</fullName>
    </submittedName>
</protein>
<dbReference type="PANTHER" id="PTHR46515:SF1">
    <property type="entry name" value="TATA ELEMENT MODULATORY FACTOR"/>
    <property type="match status" value="1"/>
</dbReference>
<organism evidence="2">
    <name type="scientific">Rhipicephalus microplus</name>
    <name type="common">Cattle tick</name>
    <name type="synonym">Boophilus microplus</name>
    <dbReference type="NCBI Taxonomy" id="6941"/>
    <lineage>
        <taxon>Eukaryota</taxon>
        <taxon>Metazoa</taxon>
        <taxon>Ecdysozoa</taxon>
        <taxon>Arthropoda</taxon>
        <taxon>Chelicerata</taxon>
        <taxon>Arachnida</taxon>
        <taxon>Acari</taxon>
        <taxon>Parasitiformes</taxon>
        <taxon>Ixodida</taxon>
        <taxon>Ixodoidea</taxon>
        <taxon>Ixodidae</taxon>
        <taxon>Rhipicephalinae</taxon>
        <taxon>Rhipicephalus</taxon>
        <taxon>Boophilus</taxon>
    </lineage>
</organism>
<dbReference type="VEuPathDB" id="VectorBase:LOC119180331"/>
<accession>A0A6G5ABX2</accession>
<name>A0A6G5ABX2_RHIMP</name>
<dbReference type="EMBL" id="GIKN01005825">
    <property type="protein sequence ID" value="NIE48098.1"/>
    <property type="molecule type" value="Transcribed_RNA"/>
</dbReference>
<feature type="coiled-coil region" evidence="1">
    <location>
        <begin position="4"/>
        <end position="181"/>
    </location>
</feature>
<dbReference type="PANTHER" id="PTHR46515">
    <property type="entry name" value="TATA ELEMENT MODULATORY FACTOR TMF1"/>
    <property type="match status" value="1"/>
</dbReference>
<proteinExistence type="predicted"/>